<dbReference type="OrthoDB" id="340432at2759"/>
<protein>
    <recommendedName>
        <fullName evidence="5">CDK5RAP3-like protein</fullName>
    </recommendedName>
</protein>
<dbReference type="GO" id="GO:0012505">
    <property type="term" value="C:endomembrane system"/>
    <property type="evidence" value="ECO:0007669"/>
    <property type="project" value="TreeGrafter"/>
</dbReference>
<feature type="region of interest" description="Disordered" evidence="2">
    <location>
        <begin position="89"/>
        <end position="123"/>
    </location>
</feature>
<name>A0A835SH18_CHLIN</name>
<dbReference type="EMBL" id="JAEHOC010000056">
    <property type="protein sequence ID" value="KAG2425401.1"/>
    <property type="molecule type" value="Genomic_DNA"/>
</dbReference>
<reference evidence="3" key="1">
    <citation type="journal article" date="2020" name="bioRxiv">
        <title>Comparative genomics of Chlamydomonas.</title>
        <authorList>
            <person name="Craig R.J."/>
            <person name="Hasan A.R."/>
            <person name="Ness R.W."/>
            <person name="Keightley P.D."/>
        </authorList>
    </citation>
    <scope>NUCLEOTIDE SEQUENCE</scope>
    <source>
        <strain evidence="3">SAG 7.73</strain>
    </source>
</reference>
<feature type="compositionally biased region" description="Low complexity" evidence="2">
    <location>
        <begin position="181"/>
        <end position="193"/>
    </location>
</feature>
<feature type="region of interest" description="Disordered" evidence="2">
    <location>
        <begin position="52"/>
        <end position="72"/>
    </location>
</feature>
<dbReference type="PANTHER" id="PTHR14894">
    <property type="entry name" value="CDK5 REGULATORY SUBUNIT-ASSOCIATED PROTEIN 3"/>
    <property type="match status" value="1"/>
</dbReference>
<keyword evidence="4" id="KW-1185">Reference proteome</keyword>
<feature type="region of interest" description="Disordered" evidence="2">
    <location>
        <begin position="171"/>
        <end position="193"/>
    </location>
</feature>
<dbReference type="GO" id="GO:0007346">
    <property type="term" value="P:regulation of mitotic cell cycle"/>
    <property type="evidence" value="ECO:0007669"/>
    <property type="project" value="TreeGrafter"/>
</dbReference>
<gene>
    <name evidence="3" type="ORF">HXX76_013815</name>
</gene>
<comment type="caution">
    <text evidence="3">The sequence shown here is derived from an EMBL/GenBank/DDBJ whole genome shotgun (WGS) entry which is preliminary data.</text>
</comment>
<evidence type="ECO:0000313" key="3">
    <source>
        <dbReference type="EMBL" id="KAG2425401.1"/>
    </source>
</evidence>
<dbReference type="PANTHER" id="PTHR14894:SF0">
    <property type="entry name" value="CDK5 REGULATORY SUBUNIT-ASSOCIATED PROTEIN 3"/>
    <property type="match status" value="1"/>
</dbReference>
<evidence type="ECO:0000313" key="4">
    <source>
        <dbReference type="Proteomes" id="UP000650467"/>
    </source>
</evidence>
<evidence type="ECO:0008006" key="5">
    <source>
        <dbReference type="Google" id="ProtNLM"/>
    </source>
</evidence>
<dbReference type="Pfam" id="PF05600">
    <property type="entry name" value="CDK5RAP3"/>
    <property type="match status" value="1"/>
</dbReference>
<feature type="compositionally biased region" description="Low complexity" evidence="2">
    <location>
        <begin position="89"/>
        <end position="102"/>
    </location>
</feature>
<accession>A0A835SH18</accession>
<proteinExistence type="inferred from homology"/>
<feature type="non-terminal residue" evidence="3">
    <location>
        <position position="420"/>
    </location>
</feature>
<sequence length="420" mass="41316">ITGAAVRSELGALAGELPGLLRGVVDSLHQARLQEAAEYYAAFTRFAHAPRAGAPSAAKGPASSTSAPPALEPESMLPVLFEIRNRRTAPPAAESGAAEAGASGQGGGIDIDWGDSGGGDDAGAAAAATAIDIDWDAAAAALEGEAAAAAGPAVDINWDFDMAELAAAAGGDDAGGGGGAAAAPAADTSAGPAGIDWDIEVDAVGDAAADANNRAGDAAEGADAAAAAAAGGATGKGGGSGDPDDVAAARLERDADYRARLVDDLTELRAFLAQRKADLAAGGAELTATALPDAVSSVDGAAVGSMLGAVQAVLTQLSTPRFRQLLLIATSPRYLDRLETRLQRQAGGEAKMLAAAAEAVARQHEARAGLAAQAPRTAALVARCRRLKGVVERGIAASLGGKRSVNVLGEINNVLASAGQ</sequence>
<dbReference type="AlphaFoldDB" id="A0A835SH18"/>
<feature type="compositionally biased region" description="Gly residues" evidence="2">
    <location>
        <begin position="103"/>
        <end position="121"/>
    </location>
</feature>
<dbReference type="Proteomes" id="UP000650467">
    <property type="component" value="Unassembled WGS sequence"/>
</dbReference>
<evidence type="ECO:0000256" key="2">
    <source>
        <dbReference type="SAM" id="MobiDB-lite"/>
    </source>
</evidence>
<comment type="similarity">
    <text evidence="1">Belongs to the CDK5RAP3 family.</text>
</comment>
<organism evidence="3 4">
    <name type="scientific">Chlamydomonas incerta</name>
    <dbReference type="NCBI Taxonomy" id="51695"/>
    <lineage>
        <taxon>Eukaryota</taxon>
        <taxon>Viridiplantae</taxon>
        <taxon>Chlorophyta</taxon>
        <taxon>core chlorophytes</taxon>
        <taxon>Chlorophyceae</taxon>
        <taxon>CS clade</taxon>
        <taxon>Chlamydomonadales</taxon>
        <taxon>Chlamydomonadaceae</taxon>
        <taxon>Chlamydomonas</taxon>
    </lineage>
</organism>
<evidence type="ECO:0000256" key="1">
    <source>
        <dbReference type="ARBA" id="ARBA00007478"/>
    </source>
</evidence>
<dbReference type="InterPro" id="IPR008491">
    <property type="entry name" value="CDK5RAP3"/>
</dbReference>